<evidence type="ECO:0000256" key="11">
    <source>
        <dbReference type="RuleBase" id="RU000682"/>
    </source>
</evidence>
<dbReference type="PANTHER" id="PTHR45659:SF10">
    <property type="entry name" value="HOMEOBOX PROTEIN HOX-A5"/>
    <property type="match status" value="1"/>
</dbReference>
<dbReference type="AlphaFoldDB" id="B3TD89"/>
<dbReference type="Gene3D" id="1.10.10.60">
    <property type="entry name" value="Homeodomain-like"/>
    <property type="match status" value="1"/>
</dbReference>
<evidence type="ECO:0000256" key="5">
    <source>
        <dbReference type="ARBA" id="ARBA00023015"/>
    </source>
</evidence>
<dbReference type="GO" id="GO:0005634">
    <property type="term" value="C:nucleus"/>
    <property type="evidence" value="ECO:0007669"/>
    <property type="project" value="UniProtKB-SubCell"/>
</dbReference>
<evidence type="ECO:0000256" key="9">
    <source>
        <dbReference type="ARBA" id="ARBA00023242"/>
    </source>
</evidence>
<dbReference type="GO" id="GO:0000978">
    <property type="term" value="F:RNA polymerase II cis-regulatory region sequence-specific DNA binding"/>
    <property type="evidence" value="ECO:0007669"/>
    <property type="project" value="TreeGrafter"/>
</dbReference>
<evidence type="ECO:0000256" key="12">
    <source>
        <dbReference type="SAM" id="MobiDB-lite"/>
    </source>
</evidence>
<dbReference type="PANTHER" id="PTHR45659">
    <property type="entry name" value="HOMEOBOX PROTEIN HOX"/>
    <property type="match status" value="1"/>
</dbReference>
<dbReference type="PROSITE" id="PS00032">
    <property type="entry name" value="ANTENNAPEDIA"/>
    <property type="match status" value="1"/>
</dbReference>
<feature type="compositionally biased region" description="Low complexity" evidence="12">
    <location>
        <begin position="191"/>
        <end position="201"/>
    </location>
</feature>
<dbReference type="InterPro" id="IPR009057">
    <property type="entry name" value="Homeodomain-like_sf"/>
</dbReference>
<accession>B3TD89</accession>
<protein>
    <submittedName>
        <fullName evidence="14">Homeobox protein HoxA7ab</fullName>
    </submittedName>
</protein>
<dbReference type="PRINTS" id="PR00024">
    <property type="entry name" value="HOMEOBOX"/>
</dbReference>
<dbReference type="PROSITE" id="PS50071">
    <property type="entry name" value="HOMEOBOX_2"/>
    <property type="match status" value="1"/>
</dbReference>
<evidence type="ECO:0000256" key="7">
    <source>
        <dbReference type="ARBA" id="ARBA00023155"/>
    </source>
</evidence>
<feature type="compositionally biased region" description="Polar residues" evidence="12">
    <location>
        <begin position="210"/>
        <end position="219"/>
    </location>
</feature>
<keyword evidence="4" id="KW-0217">Developmental protein</keyword>
<evidence type="ECO:0000256" key="3">
    <source>
        <dbReference type="ARBA" id="ARBA00009107"/>
    </source>
</evidence>
<gene>
    <name evidence="14" type="primary">HoxA7ab</name>
</gene>
<comment type="subcellular location">
    <subcellularLocation>
        <location evidence="2 10 11">Nucleus</location>
    </subcellularLocation>
</comment>
<dbReference type="EMBL" id="EU025694">
    <property type="protein sequence ID" value="ABW77451.1"/>
    <property type="molecule type" value="Genomic_DNA"/>
</dbReference>
<feature type="region of interest" description="Disordered" evidence="12">
    <location>
        <begin position="184"/>
        <end position="253"/>
    </location>
</feature>
<dbReference type="InterPro" id="IPR020479">
    <property type="entry name" value="HD_metazoa"/>
</dbReference>
<dbReference type="FunFam" id="1.10.10.60:FF:000017">
    <property type="entry name" value="Homeobox protein antennapedia"/>
    <property type="match status" value="1"/>
</dbReference>
<keyword evidence="5" id="KW-0805">Transcription regulation</keyword>
<evidence type="ECO:0000256" key="10">
    <source>
        <dbReference type="PROSITE-ProRule" id="PRU00108"/>
    </source>
</evidence>
<evidence type="ECO:0000259" key="13">
    <source>
        <dbReference type="PROSITE" id="PS50071"/>
    </source>
</evidence>
<evidence type="ECO:0000256" key="8">
    <source>
        <dbReference type="ARBA" id="ARBA00023163"/>
    </source>
</evidence>
<dbReference type="InterPro" id="IPR050296">
    <property type="entry name" value="Antp_homeobox"/>
</dbReference>
<keyword evidence="9 10" id="KW-0539">Nucleus</keyword>
<proteinExistence type="inferred from homology"/>
<keyword evidence="7 10" id="KW-0371">Homeobox</keyword>
<comment type="similarity">
    <text evidence="3">Belongs to the Antp homeobox family.</text>
</comment>
<dbReference type="Pfam" id="PF00046">
    <property type="entry name" value="Homeodomain"/>
    <property type="match status" value="1"/>
</dbReference>
<dbReference type="SUPFAM" id="SSF46689">
    <property type="entry name" value="Homeodomain-like"/>
    <property type="match status" value="1"/>
</dbReference>
<dbReference type="GO" id="GO:0009952">
    <property type="term" value="P:anterior/posterior pattern specification"/>
    <property type="evidence" value="ECO:0007669"/>
    <property type="project" value="TreeGrafter"/>
</dbReference>
<dbReference type="SMART" id="SM00389">
    <property type="entry name" value="HOX"/>
    <property type="match status" value="1"/>
</dbReference>
<dbReference type="InterPro" id="IPR001827">
    <property type="entry name" value="Homeobox_Antennapedia_CS"/>
</dbReference>
<keyword evidence="6 10" id="KW-0238">DNA-binding</keyword>
<dbReference type="InterPro" id="IPR017970">
    <property type="entry name" value="Homeobox_CS"/>
</dbReference>
<dbReference type="InterPro" id="IPR001356">
    <property type="entry name" value="HD"/>
</dbReference>
<sequence>MSSYYVDGLFRKYTATGSFFPNTDRGSCALRPSGEGPAFCSQCRSLCLPNVPCSGLYNVNNAIYQSPPMFTPAYDQGPDVHSLHCSSFDQSRLFGDSCIQPVPGPLTSPEDKHYRMYPWMRTSDPNRKRGRQTYPRYQTLELEKEFHFNRYLNRRRRVEIAHVLCLTERQIKIWFQNRRMKWKKDHKDESSSSNLSANSENVNKDGDGNPVTNGQSNAQEAERGDSPSAGVASETPAREGDGDVEPINERNTP</sequence>
<evidence type="ECO:0000256" key="1">
    <source>
        <dbReference type="ARBA" id="ARBA00003263"/>
    </source>
</evidence>
<evidence type="ECO:0000313" key="14">
    <source>
        <dbReference type="EMBL" id="ABW77451.1"/>
    </source>
</evidence>
<feature type="domain" description="Homeobox" evidence="13">
    <location>
        <begin position="125"/>
        <end position="185"/>
    </location>
</feature>
<evidence type="ECO:0000256" key="4">
    <source>
        <dbReference type="ARBA" id="ARBA00022473"/>
    </source>
</evidence>
<evidence type="ECO:0000256" key="6">
    <source>
        <dbReference type="ARBA" id="ARBA00023125"/>
    </source>
</evidence>
<comment type="function">
    <text evidence="1">Sequence-specific transcription factor which is part of a developmental regulatory system that provides cells with specific positional identities on the anterior-posterior axis.</text>
</comment>
<organism evidence="14">
    <name type="scientific">Salmo salar</name>
    <name type="common">Atlantic salmon</name>
    <dbReference type="NCBI Taxonomy" id="8030"/>
    <lineage>
        <taxon>Eukaryota</taxon>
        <taxon>Metazoa</taxon>
        <taxon>Chordata</taxon>
        <taxon>Craniata</taxon>
        <taxon>Vertebrata</taxon>
        <taxon>Euteleostomi</taxon>
        <taxon>Actinopterygii</taxon>
        <taxon>Neopterygii</taxon>
        <taxon>Teleostei</taxon>
        <taxon>Protacanthopterygii</taxon>
        <taxon>Salmoniformes</taxon>
        <taxon>Salmonidae</taxon>
        <taxon>Salmoninae</taxon>
        <taxon>Salmo</taxon>
    </lineage>
</organism>
<reference evidence="14" key="1">
    <citation type="journal article" date="2008" name="Mol. Biol. Evol.">
        <title>Differential evolution of the 13 Atlantic salmon Hox clusters.</title>
        <authorList>
            <person name="Mungpakdee S."/>
            <person name="Seo H.C."/>
            <person name="Angotzi A.R."/>
            <person name="Dong X."/>
            <person name="Akalin A."/>
            <person name="Chourrout D."/>
        </authorList>
    </citation>
    <scope>NUCLEOTIDE SEQUENCE</scope>
</reference>
<name>B3TD89_SALSA</name>
<feature type="DNA-binding region" description="Homeobox" evidence="10">
    <location>
        <begin position="127"/>
        <end position="186"/>
    </location>
</feature>
<dbReference type="PROSITE" id="PS00027">
    <property type="entry name" value="HOMEOBOX_1"/>
    <property type="match status" value="1"/>
</dbReference>
<dbReference type="CDD" id="cd00086">
    <property type="entry name" value="homeodomain"/>
    <property type="match status" value="1"/>
</dbReference>
<keyword evidence="8" id="KW-0804">Transcription</keyword>
<dbReference type="GO" id="GO:0000981">
    <property type="term" value="F:DNA-binding transcription factor activity, RNA polymerase II-specific"/>
    <property type="evidence" value="ECO:0007669"/>
    <property type="project" value="InterPro"/>
</dbReference>
<evidence type="ECO:0000256" key="2">
    <source>
        <dbReference type="ARBA" id="ARBA00004123"/>
    </source>
</evidence>